<dbReference type="Proteomes" id="UP000249016">
    <property type="component" value="Unassembled WGS sequence"/>
</dbReference>
<organism evidence="1 2">
    <name type="scientific">Spirosoma telluris</name>
    <dbReference type="NCBI Taxonomy" id="2183553"/>
    <lineage>
        <taxon>Bacteria</taxon>
        <taxon>Pseudomonadati</taxon>
        <taxon>Bacteroidota</taxon>
        <taxon>Cytophagia</taxon>
        <taxon>Cytophagales</taxon>
        <taxon>Cytophagaceae</taxon>
        <taxon>Spirosoma</taxon>
    </lineage>
</organism>
<proteinExistence type="predicted"/>
<evidence type="ECO:0000313" key="2">
    <source>
        <dbReference type="Proteomes" id="UP000249016"/>
    </source>
</evidence>
<accession>A0A327NHB2</accession>
<reference evidence="1 2" key="1">
    <citation type="submission" date="2018-06" db="EMBL/GenBank/DDBJ databases">
        <title>Spirosoma sp. HMF3257 Genome sequencing and assembly.</title>
        <authorList>
            <person name="Kang H."/>
            <person name="Cha I."/>
            <person name="Kim H."/>
            <person name="Kang J."/>
            <person name="Joh K."/>
        </authorList>
    </citation>
    <scope>NUCLEOTIDE SEQUENCE [LARGE SCALE GENOMIC DNA]</scope>
    <source>
        <strain evidence="1 2">HMF3257</strain>
    </source>
</reference>
<sequence length="127" mass="14495">MGHENRAVCWIDDNTIAVTYNPFTEGDDNSDKDSANEIHIYTLSNHKIELTNKIKITKIDIITTEISYNKYLNSFIIFSDNLGVAVISLTGEILYHNSEFKVNNYFAQTNLFLTTKSKSVEINQIII</sequence>
<comment type="caution">
    <text evidence="1">The sequence shown here is derived from an EMBL/GenBank/DDBJ whole genome shotgun (WGS) entry which is preliminary data.</text>
</comment>
<protein>
    <submittedName>
        <fullName evidence="1">Uncharacterized protein</fullName>
    </submittedName>
</protein>
<gene>
    <name evidence="1" type="ORF">HMF3257_03340</name>
</gene>
<evidence type="ECO:0000313" key="1">
    <source>
        <dbReference type="EMBL" id="RAI73689.1"/>
    </source>
</evidence>
<name>A0A327NHB2_9BACT</name>
<keyword evidence="2" id="KW-1185">Reference proteome</keyword>
<dbReference type="EMBL" id="QLII01000001">
    <property type="protein sequence ID" value="RAI73689.1"/>
    <property type="molecule type" value="Genomic_DNA"/>
</dbReference>
<dbReference type="RefSeq" id="WP_111340568.1">
    <property type="nucleotide sequence ID" value="NZ_QLII01000001.1"/>
</dbReference>
<dbReference type="AlphaFoldDB" id="A0A327NHB2"/>